<dbReference type="InterPro" id="IPR000415">
    <property type="entry name" value="Nitroreductase-like"/>
</dbReference>
<dbReference type="PANTHER" id="PTHR43673">
    <property type="entry name" value="NAD(P)H NITROREDUCTASE YDGI-RELATED"/>
    <property type="match status" value="1"/>
</dbReference>
<evidence type="ECO:0000256" key="3">
    <source>
        <dbReference type="ARBA" id="ARBA00022630"/>
    </source>
</evidence>
<keyword evidence="8" id="KW-1185">Reference proteome</keyword>
<keyword evidence="5" id="KW-0560">Oxidoreductase</keyword>
<evidence type="ECO:0000256" key="1">
    <source>
        <dbReference type="ARBA" id="ARBA00001917"/>
    </source>
</evidence>
<dbReference type="SUPFAM" id="SSF55469">
    <property type="entry name" value="FMN-dependent nitroreductase-like"/>
    <property type="match status" value="1"/>
</dbReference>
<evidence type="ECO:0000256" key="4">
    <source>
        <dbReference type="ARBA" id="ARBA00022643"/>
    </source>
</evidence>
<proteinExistence type="inferred from homology"/>
<dbReference type="InterPro" id="IPR029479">
    <property type="entry name" value="Nitroreductase"/>
</dbReference>
<dbReference type="RefSeq" id="WP_328936379.1">
    <property type="nucleotide sequence ID" value="NZ_CP108133.1"/>
</dbReference>
<reference evidence="7" key="1">
    <citation type="submission" date="2022-10" db="EMBL/GenBank/DDBJ databases">
        <title>The complete genomes of actinobacterial strains from the NBC collection.</title>
        <authorList>
            <person name="Joergensen T.S."/>
            <person name="Alvarez Arevalo M."/>
            <person name="Sterndorff E.B."/>
            <person name="Faurdal D."/>
            <person name="Vuksanovic O."/>
            <person name="Mourched A.-S."/>
            <person name="Charusanti P."/>
            <person name="Shaw S."/>
            <person name="Blin K."/>
            <person name="Weber T."/>
        </authorList>
    </citation>
    <scope>NUCLEOTIDE SEQUENCE</scope>
    <source>
        <strain evidence="7">NBC_00189</strain>
    </source>
</reference>
<dbReference type="PANTHER" id="PTHR43673:SF2">
    <property type="entry name" value="NITROREDUCTASE"/>
    <property type="match status" value="1"/>
</dbReference>
<protein>
    <submittedName>
        <fullName evidence="7">Nitroreductase</fullName>
    </submittedName>
</protein>
<dbReference type="Pfam" id="PF00881">
    <property type="entry name" value="Nitroreductase"/>
    <property type="match status" value="1"/>
</dbReference>
<dbReference type="EMBL" id="CP108133">
    <property type="protein sequence ID" value="WTP47001.1"/>
    <property type="molecule type" value="Genomic_DNA"/>
</dbReference>
<evidence type="ECO:0000259" key="6">
    <source>
        <dbReference type="Pfam" id="PF00881"/>
    </source>
</evidence>
<accession>A0ABZ1J5U9</accession>
<evidence type="ECO:0000313" key="8">
    <source>
        <dbReference type="Proteomes" id="UP001432166"/>
    </source>
</evidence>
<name>A0ABZ1J5U9_9ACTN</name>
<dbReference type="Gene3D" id="3.40.109.10">
    <property type="entry name" value="NADH Oxidase"/>
    <property type="match status" value="1"/>
</dbReference>
<gene>
    <name evidence="7" type="ORF">OG288_00915</name>
</gene>
<keyword evidence="4" id="KW-0288">FMN</keyword>
<evidence type="ECO:0000256" key="2">
    <source>
        <dbReference type="ARBA" id="ARBA00007118"/>
    </source>
</evidence>
<dbReference type="CDD" id="cd02136">
    <property type="entry name" value="PnbA_NfnB-like"/>
    <property type="match status" value="1"/>
</dbReference>
<organism evidence="7 8">
    <name type="scientific">Streptomyces tauricus</name>
    <dbReference type="NCBI Taxonomy" id="68274"/>
    <lineage>
        <taxon>Bacteria</taxon>
        <taxon>Bacillati</taxon>
        <taxon>Actinomycetota</taxon>
        <taxon>Actinomycetes</taxon>
        <taxon>Kitasatosporales</taxon>
        <taxon>Streptomycetaceae</taxon>
        <taxon>Streptomyces</taxon>
        <taxon>Streptomyces aurantiacus group</taxon>
    </lineage>
</organism>
<comment type="similarity">
    <text evidence="2">Belongs to the nitroreductase family.</text>
</comment>
<dbReference type="Proteomes" id="UP001432166">
    <property type="component" value="Chromosome"/>
</dbReference>
<comment type="cofactor">
    <cofactor evidence="1">
        <name>FMN</name>
        <dbReference type="ChEBI" id="CHEBI:58210"/>
    </cofactor>
</comment>
<sequence length="237" mass="25668">MPPTSTPSPITDIVRSRYSVRKFLPTPLSPSDIRGVLEDAQAAPSNCNTQPWTVHVVSGAARDALSKELLKADEEKRFSPDFSFSYADFGEGTYIDRAHNHAATVYQSVGISRSDQASRYAHARENLEFFGAPHAAFLFMPAFGDGVRAAGDIGMYAQNFLLSLTARGLGGIPQTMLGQYADTVREFLNVPKGLKLLFGISFGTADTTATVNGFHMGRAPLEQSVVLHDTPGVLNEQ</sequence>
<evidence type="ECO:0000256" key="5">
    <source>
        <dbReference type="ARBA" id="ARBA00023002"/>
    </source>
</evidence>
<keyword evidence="3" id="KW-0285">Flavoprotein</keyword>
<evidence type="ECO:0000313" key="7">
    <source>
        <dbReference type="EMBL" id="WTP47001.1"/>
    </source>
</evidence>
<feature type="domain" description="Nitroreductase" evidence="6">
    <location>
        <begin position="14"/>
        <end position="203"/>
    </location>
</feature>